<evidence type="ECO:0000259" key="3">
    <source>
        <dbReference type="PROSITE" id="PS51898"/>
    </source>
</evidence>
<dbReference type="Pfam" id="PF00589">
    <property type="entry name" value="Phage_integrase"/>
    <property type="match status" value="1"/>
</dbReference>
<dbReference type="EMBL" id="FNRL01000026">
    <property type="protein sequence ID" value="SEA97926.1"/>
    <property type="molecule type" value="Genomic_DNA"/>
</dbReference>
<dbReference type="InterPro" id="IPR011010">
    <property type="entry name" value="DNA_brk_join_enz"/>
</dbReference>
<sequence>MNFLERKTKKGDKIVFYYDFGRGKGQRPSTGIFVYTKPKDQTEKNHNKQALSLIELKKSQLIIESQAVGTGFIPPHKFKANFLDYYEEYVKAHKRKGNRHLQCSLTQFKKFMGKDYVAPIEVNENLCKSFRRYLLDKYTGETPSDYYTRFKWVLAAATADGYYRQNPTEKVSAKSNPSSKLKDFLEVEEYLELLNTPFHNREIQEAFIFCCYTGLRWVDVSQLCWQQIKGAVLTTRIIQAKTGLPVTLTLHPIARMILEKRKRILEATFAEGTDINAQLVFSLPSADGANKLLLQWVSATAINKHITWSCARLSFSILLQDRLVDDVTIAYLLGHATTVQVQKTYKRHRPKDQQGTIAQLPTPELLPYFLNI</sequence>
<protein>
    <submittedName>
        <fullName evidence="4">Integrase</fullName>
    </submittedName>
</protein>
<dbReference type="InterPro" id="IPR002104">
    <property type="entry name" value="Integrase_catalytic"/>
</dbReference>
<gene>
    <name evidence="4" type="ORF">SAMN05660909_04488</name>
</gene>
<dbReference type="PROSITE" id="PS51898">
    <property type="entry name" value="TYR_RECOMBINASE"/>
    <property type="match status" value="1"/>
</dbReference>
<dbReference type="Proteomes" id="UP000199656">
    <property type="component" value="Unassembled WGS sequence"/>
</dbReference>
<dbReference type="GO" id="GO:0015074">
    <property type="term" value="P:DNA integration"/>
    <property type="evidence" value="ECO:0007669"/>
    <property type="project" value="InterPro"/>
</dbReference>
<keyword evidence="5" id="KW-1185">Reference proteome</keyword>
<dbReference type="GO" id="GO:0003677">
    <property type="term" value="F:DNA binding"/>
    <property type="evidence" value="ECO:0007669"/>
    <property type="project" value="UniProtKB-KW"/>
</dbReference>
<keyword evidence="2" id="KW-0233">DNA recombination</keyword>
<evidence type="ECO:0000256" key="2">
    <source>
        <dbReference type="ARBA" id="ARBA00023172"/>
    </source>
</evidence>
<dbReference type="AlphaFoldDB" id="A0A1H4FKU7"/>
<reference evidence="5" key="1">
    <citation type="submission" date="2016-10" db="EMBL/GenBank/DDBJ databases">
        <authorList>
            <person name="Varghese N."/>
            <person name="Submissions S."/>
        </authorList>
    </citation>
    <scope>NUCLEOTIDE SEQUENCE [LARGE SCALE GENOMIC DNA]</scope>
    <source>
        <strain evidence="5">DSM 23920</strain>
    </source>
</reference>
<keyword evidence="1" id="KW-0238">DNA-binding</keyword>
<organism evidence="4 5">
    <name type="scientific">Chitinophaga terrae</name>
    <name type="common">ex Kim and Jung 2007</name>
    <dbReference type="NCBI Taxonomy" id="408074"/>
    <lineage>
        <taxon>Bacteria</taxon>
        <taxon>Pseudomonadati</taxon>
        <taxon>Bacteroidota</taxon>
        <taxon>Chitinophagia</taxon>
        <taxon>Chitinophagales</taxon>
        <taxon>Chitinophagaceae</taxon>
        <taxon>Chitinophaga</taxon>
    </lineage>
</organism>
<dbReference type="SUPFAM" id="SSF56349">
    <property type="entry name" value="DNA breaking-rejoining enzymes"/>
    <property type="match status" value="1"/>
</dbReference>
<dbReference type="Gene3D" id="1.10.150.130">
    <property type="match status" value="1"/>
</dbReference>
<dbReference type="InterPro" id="IPR013762">
    <property type="entry name" value="Integrase-like_cat_sf"/>
</dbReference>
<accession>A0A1H4FKU7</accession>
<name>A0A1H4FKU7_9BACT</name>
<evidence type="ECO:0000313" key="4">
    <source>
        <dbReference type="EMBL" id="SEA97926.1"/>
    </source>
</evidence>
<dbReference type="RefSeq" id="WP_089764397.1">
    <property type="nucleotide sequence ID" value="NZ_BKAT01000007.1"/>
</dbReference>
<proteinExistence type="predicted"/>
<evidence type="ECO:0000256" key="1">
    <source>
        <dbReference type="ARBA" id="ARBA00023125"/>
    </source>
</evidence>
<dbReference type="Pfam" id="PF13102">
    <property type="entry name" value="Phage_int_SAM_5"/>
    <property type="match status" value="1"/>
</dbReference>
<feature type="domain" description="Tyr recombinase" evidence="3">
    <location>
        <begin position="180"/>
        <end position="359"/>
    </location>
</feature>
<dbReference type="Gene3D" id="1.10.443.10">
    <property type="entry name" value="Intergrase catalytic core"/>
    <property type="match status" value="1"/>
</dbReference>
<dbReference type="STRING" id="408074.SAMN05660909_04488"/>
<dbReference type="OrthoDB" id="9806835at2"/>
<dbReference type="GO" id="GO:0006310">
    <property type="term" value="P:DNA recombination"/>
    <property type="evidence" value="ECO:0007669"/>
    <property type="project" value="UniProtKB-KW"/>
</dbReference>
<dbReference type="InterPro" id="IPR010998">
    <property type="entry name" value="Integrase_recombinase_N"/>
</dbReference>
<dbReference type="InterPro" id="IPR025269">
    <property type="entry name" value="SAM-like_dom"/>
</dbReference>
<evidence type="ECO:0000313" key="5">
    <source>
        <dbReference type="Proteomes" id="UP000199656"/>
    </source>
</evidence>